<dbReference type="EMBL" id="FLQX01000101">
    <property type="protein sequence ID" value="SBT05687.1"/>
    <property type="molecule type" value="Genomic_DNA"/>
</dbReference>
<dbReference type="Proteomes" id="UP000199169">
    <property type="component" value="Unassembled WGS sequence"/>
</dbReference>
<sequence length="701" mass="75660">MSDPTRLPPPPQDDFSRLLHATRDLFQRRLKEIVSRSGIRSPLELEAFGREIGEAHDQLASASPLDDFGQAADLTASRLTLMGDSDLDLEIRIGEIGSHLREAGGRELWRTQLRYKALLGRPTLSEADNPVGPEVICLGLWMICRQSGGTLEQQLALLDRLDGHLGEELPTVYREIGELLARAGIEAAPGQIGAGAAGPREDAEPASRGNPTAPNALSALQKVVHRRLDVDQVASPGEGPGGHGARSGNAALDAAAMVMLNHLLARLTALEARSPSASSDGAVDNSATRPVLCALKSEDLDLPLGQAEAVTLDTMALIFTAIFDSADLPDAIKAAIARLQIPLLKRAIIDPSLFADTRHPARLLVNRMARAAIGLPRNAGCEHPVCAQIDRLTVAVREVLAVNGALLDPYLAELDALIDERDRAIRLAANAHLQLVLAHESRQYAERLAHTWLHARQATTHSPDVEEFLEKYWWRVMVGAALDGGADGKRWQQDSATADELIWSVQPKQTAEERKRLAGLASSLVRRIGAGLDEIGVSAAQRGPFLNTLFDLQTAALRSATQIRVSASACEPRDKAPADASSSAALKTGPRLLARDGQRVHYLRLATESASPHEDSEESWQVGDWLRFHASDHEPLCGLCCWQSPSSGTVLLFNPDWGHAVAISPAVLDEQLRAGRAQIASRIAIFDAAAEQALNRLDKRS</sequence>
<evidence type="ECO:0000313" key="3">
    <source>
        <dbReference type="Proteomes" id="UP000199169"/>
    </source>
</evidence>
<dbReference type="STRING" id="1860102.ACCAA_260055"/>
<evidence type="ECO:0000313" key="2">
    <source>
        <dbReference type="EMBL" id="SBT05687.1"/>
    </source>
</evidence>
<dbReference type="AlphaFoldDB" id="A0A1A8XMP2"/>
<protein>
    <recommendedName>
        <fullName evidence="4">Thymidine phosphorylase</fullName>
    </recommendedName>
</protein>
<evidence type="ECO:0000256" key="1">
    <source>
        <dbReference type="SAM" id="MobiDB-lite"/>
    </source>
</evidence>
<feature type="region of interest" description="Disordered" evidence="1">
    <location>
        <begin position="191"/>
        <end position="214"/>
    </location>
</feature>
<reference evidence="2 3" key="1">
    <citation type="submission" date="2016-06" db="EMBL/GenBank/DDBJ databases">
        <authorList>
            <person name="Kjaerup R.B."/>
            <person name="Dalgaard T.S."/>
            <person name="Juul-Madsen H.R."/>
        </authorList>
    </citation>
    <scope>NUCLEOTIDE SEQUENCE [LARGE SCALE GENOMIC DNA]</scope>
    <source>
        <strain evidence="2">3</strain>
    </source>
</reference>
<keyword evidence="3" id="KW-1185">Reference proteome</keyword>
<dbReference type="Pfam" id="PF07793">
    <property type="entry name" value="DUF1631"/>
    <property type="match status" value="1"/>
</dbReference>
<organism evidence="2 3">
    <name type="scientific">Candidatus Accumulibacter aalborgensis</name>
    <dbReference type="NCBI Taxonomy" id="1860102"/>
    <lineage>
        <taxon>Bacteria</taxon>
        <taxon>Pseudomonadati</taxon>
        <taxon>Pseudomonadota</taxon>
        <taxon>Betaproteobacteria</taxon>
        <taxon>Candidatus Accumulibacter</taxon>
    </lineage>
</organism>
<gene>
    <name evidence="2" type="ORF">ACCAA_260055</name>
</gene>
<dbReference type="InterPro" id="IPR012434">
    <property type="entry name" value="DUF1631"/>
</dbReference>
<name>A0A1A8XMP2_9PROT</name>
<proteinExistence type="predicted"/>
<accession>A0A1A8XMP2</accession>
<evidence type="ECO:0008006" key="4">
    <source>
        <dbReference type="Google" id="ProtNLM"/>
    </source>
</evidence>
<dbReference type="RefSeq" id="WP_186406717.1">
    <property type="nucleotide sequence ID" value="NZ_FLQX01000101.1"/>
</dbReference>